<sequence>MEGSFAVSAATAAVVAIEEGAAETASASASPSWPRRTPMLRASIPVRQRVAVCIWRRRRLQRGGSEEGRRRGRERAATGWRAAVGVPQIRPPAAPPPRSSHAVGLAGMAVDGGTRGRAQLGRRG</sequence>
<feature type="region of interest" description="Disordered" evidence="1">
    <location>
        <begin position="61"/>
        <end position="124"/>
    </location>
</feature>
<dbReference type="AlphaFoldDB" id="Q75KU8"/>
<feature type="compositionally biased region" description="Pro residues" evidence="1">
    <location>
        <begin position="89"/>
        <end position="98"/>
    </location>
</feature>
<reference evidence="3" key="1">
    <citation type="journal article" date="2005" name="Nature">
        <title>The map-based sequence of the rice genome.</title>
        <authorList>
            <consortium name="International rice genome sequencing project (IRGSP)"/>
            <person name="Matsumoto T."/>
            <person name="Wu J."/>
            <person name="Kanamori H."/>
            <person name="Katayose Y."/>
            <person name="Fujisawa M."/>
            <person name="Namiki N."/>
            <person name="Mizuno H."/>
            <person name="Yamamoto K."/>
            <person name="Antonio B.A."/>
            <person name="Baba T."/>
            <person name="Sakata K."/>
            <person name="Nagamura Y."/>
            <person name="Aoki H."/>
            <person name="Arikawa K."/>
            <person name="Arita K."/>
            <person name="Bito T."/>
            <person name="Chiden Y."/>
            <person name="Fujitsuka N."/>
            <person name="Fukunaka R."/>
            <person name="Hamada M."/>
            <person name="Harada C."/>
            <person name="Hayashi A."/>
            <person name="Hijishita S."/>
            <person name="Honda M."/>
            <person name="Hosokawa S."/>
            <person name="Ichikawa Y."/>
            <person name="Idonuma A."/>
            <person name="Iijima M."/>
            <person name="Ikeda M."/>
            <person name="Ikeno M."/>
            <person name="Ito K."/>
            <person name="Ito S."/>
            <person name="Ito T."/>
            <person name="Ito Y."/>
            <person name="Ito Y."/>
            <person name="Iwabuchi A."/>
            <person name="Kamiya K."/>
            <person name="Karasawa W."/>
            <person name="Kurita K."/>
            <person name="Katagiri S."/>
            <person name="Kikuta A."/>
            <person name="Kobayashi H."/>
            <person name="Kobayashi N."/>
            <person name="Machita K."/>
            <person name="Maehara T."/>
            <person name="Masukawa M."/>
            <person name="Mizubayashi T."/>
            <person name="Mukai Y."/>
            <person name="Nagasaki H."/>
            <person name="Nagata Y."/>
            <person name="Naito S."/>
            <person name="Nakashima M."/>
            <person name="Nakama Y."/>
            <person name="Nakamichi Y."/>
            <person name="Nakamura M."/>
            <person name="Meguro A."/>
            <person name="Negishi M."/>
            <person name="Ohta I."/>
            <person name="Ohta T."/>
            <person name="Okamoto M."/>
            <person name="Ono N."/>
            <person name="Saji S."/>
            <person name="Sakaguchi M."/>
            <person name="Sakai K."/>
            <person name="Shibata M."/>
            <person name="Shimokawa T."/>
            <person name="Song J."/>
            <person name="Takazaki Y."/>
            <person name="Terasawa K."/>
            <person name="Tsugane M."/>
            <person name="Tsuji K."/>
            <person name="Ueda S."/>
            <person name="Waki K."/>
            <person name="Yamagata H."/>
            <person name="Yamamoto M."/>
            <person name="Yamamoto S."/>
            <person name="Yamane H."/>
            <person name="Yoshiki S."/>
            <person name="Yoshihara R."/>
            <person name="Yukawa K."/>
            <person name="Zhong H."/>
            <person name="Yano M."/>
            <person name="Yuan Q."/>
            <person name="Ouyang S."/>
            <person name="Liu J."/>
            <person name="Jones K.M."/>
            <person name="Gansberger K."/>
            <person name="Moffat K."/>
            <person name="Hill J."/>
            <person name="Bera J."/>
            <person name="Fadrosh D."/>
            <person name="Jin S."/>
            <person name="Johri S."/>
            <person name="Kim M."/>
            <person name="Overton L."/>
            <person name="Reardon M."/>
            <person name="Tsitrin T."/>
            <person name="Vuong H."/>
            <person name="Weaver B."/>
            <person name="Ciecko A."/>
            <person name="Tallon L."/>
            <person name="Jackson J."/>
            <person name="Pai G."/>
            <person name="Aken S.V."/>
            <person name="Utterback T."/>
            <person name="Reidmuller S."/>
            <person name="Feldblyum T."/>
            <person name="Hsiao J."/>
            <person name="Zismann V."/>
            <person name="Iobst S."/>
            <person name="de Vazeille A.R."/>
            <person name="Buell C.R."/>
            <person name="Ying K."/>
            <person name="Li Y."/>
            <person name="Lu T."/>
            <person name="Huang Y."/>
            <person name="Zhao Q."/>
            <person name="Feng Q."/>
            <person name="Zhang L."/>
            <person name="Zhu J."/>
            <person name="Weng Q."/>
            <person name="Mu J."/>
            <person name="Lu Y."/>
            <person name="Fan D."/>
            <person name="Liu Y."/>
            <person name="Guan J."/>
            <person name="Zhang Y."/>
            <person name="Yu S."/>
            <person name="Liu X."/>
            <person name="Zhang Y."/>
            <person name="Hong G."/>
            <person name="Han B."/>
            <person name="Choisne N."/>
            <person name="Demange N."/>
            <person name="Orjeda G."/>
            <person name="Samain S."/>
            <person name="Cattolico L."/>
            <person name="Pelletier E."/>
            <person name="Couloux A."/>
            <person name="Segurens B."/>
            <person name="Wincker P."/>
            <person name="D'Hont A."/>
            <person name="Scarpelli C."/>
            <person name="Weissenbach J."/>
            <person name="Salanoubat M."/>
            <person name="Quetier F."/>
            <person name="Yu Y."/>
            <person name="Kim H.R."/>
            <person name="Rambo T."/>
            <person name="Currie J."/>
            <person name="Collura K."/>
            <person name="Luo M."/>
            <person name="Yang T."/>
            <person name="Ammiraju J.S.S."/>
            <person name="Engler F."/>
            <person name="Soderlund C."/>
            <person name="Wing R.A."/>
            <person name="Palmer L.E."/>
            <person name="de la Bastide M."/>
            <person name="Spiegel L."/>
            <person name="Nascimento L."/>
            <person name="Zutavern T."/>
            <person name="O'Shaughnessy A."/>
            <person name="Dike S."/>
            <person name="Dedhia N."/>
            <person name="Preston R."/>
            <person name="Balija V."/>
            <person name="McCombie W.R."/>
            <person name="Chow T."/>
            <person name="Chen H."/>
            <person name="Chung M."/>
            <person name="Chen C."/>
            <person name="Shaw J."/>
            <person name="Wu H."/>
            <person name="Hsiao K."/>
            <person name="Chao Y."/>
            <person name="Chu M."/>
            <person name="Cheng C."/>
            <person name="Hour A."/>
            <person name="Lee P."/>
            <person name="Lin S."/>
            <person name="Lin Y."/>
            <person name="Liou J."/>
            <person name="Liu S."/>
            <person name="Hsing Y."/>
            <person name="Raghuvanshi S."/>
            <person name="Mohanty A."/>
            <person name="Bharti A.K."/>
            <person name="Gaur A."/>
            <person name="Gupta V."/>
            <person name="Kumar D."/>
            <person name="Ravi V."/>
            <person name="Vij S."/>
            <person name="Kapur A."/>
            <person name="Khurana P."/>
            <person name="Khurana P."/>
            <person name="Khurana J.P."/>
            <person name="Tyagi A.K."/>
            <person name="Gaikwad K."/>
            <person name="Singh A."/>
            <person name="Dalal V."/>
            <person name="Srivastava S."/>
            <person name="Dixit A."/>
            <person name="Pal A.K."/>
            <person name="Ghazi I.A."/>
            <person name="Yadav M."/>
            <person name="Pandit A."/>
            <person name="Bhargava A."/>
            <person name="Sureshbabu K."/>
            <person name="Batra K."/>
            <person name="Sharma T.R."/>
            <person name="Mohapatra T."/>
            <person name="Singh N.K."/>
            <person name="Messing J."/>
            <person name="Nelson A.B."/>
            <person name="Fuks G."/>
            <person name="Kavchok S."/>
            <person name="Keizer G."/>
            <person name="Linton E."/>
            <person name="Llaca V."/>
            <person name="Song R."/>
            <person name="Tanyolac B."/>
            <person name="Young S."/>
            <person name="Ho-Il K."/>
            <person name="Hahn J.H."/>
            <person name="Sangsakoo G."/>
            <person name="Vanavichit A."/>
            <person name="de Mattos Luiz.A.T."/>
            <person name="Zimmer P.D."/>
            <person name="Malone G."/>
            <person name="Dellagostin O."/>
            <person name="de Oliveira A.C."/>
            <person name="Bevan M."/>
            <person name="Bancroft I."/>
            <person name="Minx P."/>
            <person name="Cordum H."/>
            <person name="Wilson R."/>
            <person name="Cheng Z."/>
            <person name="Jin W."/>
            <person name="Jiang J."/>
            <person name="Leong S.A."/>
            <person name="Iwama H."/>
            <person name="Gojobori T."/>
            <person name="Itoh T."/>
            <person name="Niimura Y."/>
            <person name="Fujii Y."/>
            <person name="Habara T."/>
            <person name="Sakai H."/>
            <person name="Sato Y."/>
            <person name="Wilson G."/>
            <person name="Kumar K."/>
            <person name="McCouch S."/>
            <person name="Juretic N."/>
            <person name="Hoen D."/>
            <person name="Wright S."/>
            <person name="Bruskiewich R."/>
            <person name="Bureau T."/>
            <person name="Miyao A."/>
            <person name="Hirochika H."/>
            <person name="Nishikawa T."/>
            <person name="Kadowaki K."/>
            <person name="Sugiura M."/>
            <person name="Burr B."/>
            <person name="Sasaki T."/>
        </authorList>
    </citation>
    <scope>NUCLEOTIDE SEQUENCE [LARGE SCALE GENOMIC DNA]</scope>
    <source>
        <strain evidence="3">cv. Nipponbare</strain>
    </source>
</reference>
<reference evidence="3" key="2">
    <citation type="journal article" date="2008" name="Nucleic Acids Res.">
        <title>The rice annotation project database (RAP-DB): 2008 update.</title>
        <authorList>
            <consortium name="The rice annotation project (RAP)"/>
        </authorList>
    </citation>
    <scope>GENOME REANNOTATION</scope>
    <source>
        <strain evidence="3">cv. Nipponbare</strain>
    </source>
</reference>
<evidence type="ECO:0000256" key="1">
    <source>
        <dbReference type="SAM" id="MobiDB-lite"/>
    </source>
</evidence>
<gene>
    <name evidence="2" type="primary">OJ1365_D05.29</name>
</gene>
<evidence type="ECO:0000313" key="3">
    <source>
        <dbReference type="Proteomes" id="UP000000763"/>
    </source>
</evidence>
<proteinExistence type="predicted"/>
<dbReference type="EMBL" id="AC096855">
    <property type="protein sequence ID" value="AAR87313.1"/>
    <property type="molecule type" value="Genomic_DNA"/>
</dbReference>
<accession>Q75KU8</accession>
<protein>
    <submittedName>
        <fullName evidence="2">Uncharacterized protein</fullName>
    </submittedName>
</protein>
<evidence type="ECO:0000313" key="2">
    <source>
        <dbReference type="EMBL" id="AAR87313.1"/>
    </source>
</evidence>
<dbReference type="Proteomes" id="UP000000763">
    <property type="component" value="Chromosome 3"/>
</dbReference>
<name>Q75KU8_ORYSJ</name>
<organism evidence="2 3">
    <name type="scientific">Oryza sativa subsp. japonica</name>
    <name type="common">Rice</name>
    <dbReference type="NCBI Taxonomy" id="39947"/>
    <lineage>
        <taxon>Eukaryota</taxon>
        <taxon>Viridiplantae</taxon>
        <taxon>Streptophyta</taxon>
        <taxon>Embryophyta</taxon>
        <taxon>Tracheophyta</taxon>
        <taxon>Spermatophyta</taxon>
        <taxon>Magnoliopsida</taxon>
        <taxon>Liliopsida</taxon>
        <taxon>Poales</taxon>
        <taxon>Poaceae</taxon>
        <taxon>BOP clade</taxon>
        <taxon>Oryzoideae</taxon>
        <taxon>Oryzeae</taxon>
        <taxon>Oryzinae</taxon>
        <taxon>Oryza</taxon>
        <taxon>Oryza sativa</taxon>
    </lineage>
</organism>